<evidence type="ECO:0000313" key="2">
    <source>
        <dbReference type="Proteomes" id="UP001432380"/>
    </source>
</evidence>
<organism evidence="1 2">
    <name type="scientific">Burkholderia phage vB_BpP_HN02</name>
    <dbReference type="NCBI Taxonomy" id="3116925"/>
    <lineage>
        <taxon>Viruses</taxon>
        <taxon>Duplodnaviria</taxon>
        <taxon>Heunggongvirae</taxon>
        <taxon>Uroviricota</taxon>
        <taxon>Caudoviricetes</taxon>
        <taxon>Schitoviridae</taxon>
    </lineage>
</organism>
<dbReference type="Proteomes" id="UP001432380">
    <property type="component" value="Segment"/>
</dbReference>
<dbReference type="EMBL" id="PP079243">
    <property type="protein sequence ID" value="WVK90016.1"/>
    <property type="molecule type" value="Genomic_DNA"/>
</dbReference>
<proteinExistence type="predicted"/>
<sequence length="93" mass="11083">MSYPRWFYDSGYPDRNPYRYTIEVMVETSTTHERFCYWVFNQEKKELLMAYLTILGHSAGVEVIVDSKFIPKTYRSDGIIYNHLIESAVQEDE</sequence>
<protein>
    <submittedName>
        <fullName evidence="1">Uncharacterized protein</fullName>
    </submittedName>
</protein>
<name>A0AAX4JH08_9CAUD</name>
<accession>A0AAX4JH08</accession>
<reference evidence="1" key="1">
    <citation type="submission" date="2024-01" db="EMBL/GenBank/DDBJ databases">
        <authorList>
            <person name="Zhu Q."/>
        </authorList>
    </citation>
    <scope>NUCLEOTIDE SEQUENCE</scope>
</reference>
<evidence type="ECO:0000313" key="1">
    <source>
        <dbReference type="EMBL" id="WVK90016.1"/>
    </source>
</evidence>